<dbReference type="AlphaFoldDB" id="B0ML28"/>
<dbReference type="EMBL" id="ABCA03000034">
    <property type="protein sequence ID" value="EDS01602.1"/>
    <property type="molecule type" value="Genomic_DNA"/>
</dbReference>
<evidence type="ECO:0000313" key="1">
    <source>
        <dbReference type="EMBL" id="EDS01602.1"/>
    </source>
</evidence>
<evidence type="ECO:0000313" key="2">
    <source>
        <dbReference type="Proteomes" id="UP000005326"/>
    </source>
</evidence>
<protein>
    <submittedName>
        <fullName evidence="1">Uncharacterized protein</fullName>
    </submittedName>
</protein>
<comment type="caution">
    <text evidence="1">The sequence shown here is derived from an EMBL/GenBank/DDBJ whole genome shotgun (WGS) entry which is preliminary data.</text>
</comment>
<organism evidence="1 2">
    <name type="scientific">[Eubacterium] siraeum DSM 15702</name>
    <dbReference type="NCBI Taxonomy" id="428128"/>
    <lineage>
        <taxon>Bacteria</taxon>
        <taxon>Bacillati</taxon>
        <taxon>Bacillota</taxon>
        <taxon>Clostridia</taxon>
        <taxon>Eubacteriales</taxon>
        <taxon>Oscillospiraceae</taxon>
        <taxon>Oscillospiraceae incertae sedis</taxon>
    </lineage>
</organism>
<gene>
    <name evidence="1" type="ORF">EUBSIR_00506</name>
</gene>
<sequence length="51" mass="6261">MLLFLRQICYNNFILCRYVPEYHSDALFYEIQSLKGRFIILNSIFQRIEEV</sequence>
<keyword evidence="2" id="KW-1185">Reference proteome</keyword>
<accession>B0ML28</accession>
<proteinExistence type="predicted"/>
<reference evidence="1" key="2">
    <citation type="submission" date="2014-06" db="EMBL/GenBank/DDBJ databases">
        <title>Draft genome sequence of Eubacterium siraeum (DSM 15702).</title>
        <authorList>
            <person name="Sudarsanam P."/>
            <person name="Ley R."/>
            <person name="Guruge J."/>
            <person name="Turnbaugh P.J."/>
            <person name="Mahowald M."/>
            <person name="Liep D."/>
            <person name="Gordon J."/>
        </authorList>
    </citation>
    <scope>NUCLEOTIDE SEQUENCE</scope>
    <source>
        <strain evidence="1">DSM 15702</strain>
    </source>
</reference>
<reference evidence="1" key="1">
    <citation type="submission" date="2007-10" db="EMBL/GenBank/DDBJ databases">
        <authorList>
            <person name="Fulton L."/>
            <person name="Clifton S."/>
            <person name="Fulton B."/>
            <person name="Xu J."/>
            <person name="Minx P."/>
            <person name="Pepin K.H."/>
            <person name="Johnson M."/>
            <person name="Thiruvilangam P."/>
            <person name="Bhonagiri V."/>
            <person name="Nash W.E."/>
            <person name="Mardis E.R."/>
            <person name="Wilson R.K."/>
        </authorList>
    </citation>
    <scope>NUCLEOTIDE SEQUENCE [LARGE SCALE GENOMIC DNA]</scope>
    <source>
        <strain evidence="1">DSM 15702</strain>
    </source>
</reference>
<dbReference type="Proteomes" id="UP000005326">
    <property type="component" value="Unassembled WGS sequence"/>
</dbReference>
<name>B0ML28_9FIRM</name>